<feature type="domain" description="C2H2-type" evidence="9">
    <location>
        <begin position="270"/>
        <end position="297"/>
    </location>
</feature>
<dbReference type="InterPro" id="IPR036236">
    <property type="entry name" value="Znf_C2H2_sf"/>
</dbReference>
<sequence>MDPRMSFDDSFHFDDQSMSCTSSAGSFSASNCGSEVFTPPSGRSTPAQRIRTLSCDNIQYAGSIAYDLTPPTSALSSYFPQDILESDSIYNTPSRKTSLQTSHSMEFEYPQMYHMPSVDSTNSQLLVQFPYADQYNATPFTQNPAFSLDVLACHDAAVWPSCQDDSPAAFFGGLPSPVGPMTPHHHHHQHGHLHNKRRLHLEDIQQKTSALHRVQQGRLGKRDRLMDFTRIPQGMYRCDFPECANRRPFKRQEHLKRHKETKHKLDGVIFSCPFCSKTFNRRDNYRSHLLLHTKKDRTISRTRYDPRALPLYEEEMRNTKHRNFLKKKKVNSHGIEIDE</sequence>
<keyword evidence="2" id="KW-0479">Metal-binding</keyword>
<evidence type="ECO:0000256" key="4">
    <source>
        <dbReference type="ARBA" id="ARBA00022833"/>
    </source>
</evidence>
<evidence type="ECO:0000256" key="1">
    <source>
        <dbReference type="ARBA" id="ARBA00004123"/>
    </source>
</evidence>
<dbReference type="GO" id="GO:0006357">
    <property type="term" value="P:regulation of transcription by RNA polymerase II"/>
    <property type="evidence" value="ECO:0007669"/>
    <property type="project" value="TreeGrafter"/>
</dbReference>
<proteinExistence type="predicted"/>
<keyword evidence="4" id="KW-0862">Zinc</keyword>
<evidence type="ECO:0000256" key="6">
    <source>
        <dbReference type="ARBA" id="ARBA00023163"/>
    </source>
</evidence>
<comment type="caution">
    <text evidence="10">The sequence shown here is derived from an EMBL/GenBank/DDBJ whole genome shotgun (WGS) entry which is preliminary data.</text>
</comment>
<dbReference type="PROSITE" id="PS00028">
    <property type="entry name" value="ZINC_FINGER_C2H2_1"/>
    <property type="match status" value="1"/>
</dbReference>
<keyword evidence="5" id="KW-0805">Transcription regulation</keyword>
<evidence type="ECO:0000259" key="9">
    <source>
        <dbReference type="PROSITE" id="PS50157"/>
    </source>
</evidence>
<evidence type="ECO:0000256" key="3">
    <source>
        <dbReference type="ARBA" id="ARBA00022771"/>
    </source>
</evidence>
<evidence type="ECO:0000313" key="11">
    <source>
        <dbReference type="Proteomes" id="UP000756346"/>
    </source>
</evidence>
<accession>A0A9P8YG43</accession>
<organism evidence="10 11">
    <name type="scientific">Microdochium trichocladiopsis</name>
    <dbReference type="NCBI Taxonomy" id="1682393"/>
    <lineage>
        <taxon>Eukaryota</taxon>
        <taxon>Fungi</taxon>
        <taxon>Dikarya</taxon>
        <taxon>Ascomycota</taxon>
        <taxon>Pezizomycotina</taxon>
        <taxon>Sordariomycetes</taxon>
        <taxon>Xylariomycetidae</taxon>
        <taxon>Xylariales</taxon>
        <taxon>Microdochiaceae</taxon>
        <taxon>Microdochium</taxon>
    </lineage>
</organism>
<gene>
    <name evidence="10" type="ORF">B0I36DRAFT_3131</name>
</gene>
<dbReference type="AlphaFoldDB" id="A0A9P8YG43"/>
<dbReference type="SMART" id="SM00355">
    <property type="entry name" value="ZnF_C2H2"/>
    <property type="match status" value="2"/>
</dbReference>
<name>A0A9P8YG43_9PEZI</name>
<dbReference type="InterPro" id="IPR013087">
    <property type="entry name" value="Znf_C2H2_type"/>
</dbReference>
<dbReference type="PROSITE" id="PS50157">
    <property type="entry name" value="ZINC_FINGER_C2H2_2"/>
    <property type="match status" value="1"/>
</dbReference>
<dbReference type="Gene3D" id="3.30.160.60">
    <property type="entry name" value="Classic Zinc Finger"/>
    <property type="match status" value="1"/>
</dbReference>
<dbReference type="SUPFAM" id="SSF57667">
    <property type="entry name" value="beta-beta-alpha zinc fingers"/>
    <property type="match status" value="1"/>
</dbReference>
<comment type="subcellular location">
    <subcellularLocation>
        <location evidence="1">Nucleus</location>
    </subcellularLocation>
</comment>
<dbReference type="Proteomes" id="UP000756346">
    <property type="component" value="Unassembled WGS sequence"/>
</dbReference>
<dbReference type="InterPro" id="IPR051061">
    <property type="entry name" value="Zinc_finger_trans_reg"/>
</dbReference>
<evidence type="ECO:0000256" key="7">
    <source>
        <dbReference type="ARBA" id="ARBA00023242"/>
    </source>
</evidence>
<evidence type="ECO:0000256" key="2">
    <source>
        <dbReference type="ARBA" id="ARBA00022723"/>
    </source>
</evidence>
<dbReference type="RefSeq" id="XP_046017946.1">
    <property type="nucleotide sequence ID" value="XM_046152585.1"/>
</dbReference>
<keyword evidence="11" id="KW-1185">Reference proteome</keyword>
<dbReference type="Pfam" id="PF00096">
    <property type="entry name" value="zf-C2H2"/>
    <property type="match status" value="1"/>
</dbReference>
<reference evidence="10" key="1">
    <citation type="journal article" date="2021" name="Nat. Commun.">
        <title>Genetic determinants of endophytism in the Arabidopsis root mycobiome.</title>
        <authorList>
            <person name="Mesny F."/>
            <person name="Miyauchi S."/>
            <person name="Thiergart T."/>
            <person name="Pickel B."/>
            <person name="Atanasova L."/>
            <person name="Karlsson M."/>
            <person name="Huettel B."/>
            <person name="Barry K.W."/>
            <person name="Haridas S."/>
            <person name="Chen C."/>
            <person name="Bauer D."/>
            <person name="Andreopoulos W."/>
            <person name="Pangilinan J."/>
            <person name="LaButti K."/>
            <person name="Riley R."/>
            <person name="Lipzen A."/>
            <person name="Clum A."/>
            <person name="Drula E."/>
            <person name="Henrissat B."/>
            <person name="Kohler A."/>
            <person name="Grigoriev I.V."/>
            <person name="Martin F.M."/>
            <person name="Hacquard S."/>
        </authorList>
    </citation>
    <scope>NUCLEOTIDE SEQUENCE</scope>
    <source>
        <strain evidence="10">MPI-CAGE-CH-0230</strain>
    </source>
</reference>
<keyword evidence="6" id="KW-0804">Transcription</keyword>
<keyword evidence="3 8" id="KW-0863">Zinc-finger</keyword>
<dbReference type="GeneID" id="70182131"/>
<evidence type="ECO:0000313" key="10">
    <source>
        <dbReference type="EMBL" id="KAH7039891.1"/>
    </source>
</evidence>
<evidence type="ECO:0000256" key="5">
    <source>
        <dbReference type="ARBA" id="ARBA00023015"/>
    </source>
</evidence>
<dbReference type="EMBL" id="JAGTJQ010000001">
    <property type="protein sequence ID" value="KAH7039891.1"/>
    <property type="molecule type" value="Genomic_DNA"/>
</dbReference>
<dbReference type="PANTHER" id="PTHR46179:SF13">
    <property type="entry name" value="C2H2-TYPE DOMAIN-CONTAINING PROTEIN"/>
    <property type="match status" value="1"/>
</dbReference>
<dbReference type="GO" id="GO:0005634">
    <property type="term" value="C:nucleus"/>
    <property type="evidence" value="ECO:0007669"/>
    <property type="project" value="UniProtKB-SubCell"/>
</dbReference>
<dbReference type="PANTHER" id="PTHR46179">
    <property type="entry name" value="ZINC FINGER PROTEIN"/>
    <property type="match status" value="1"/>
</dbReference>
<dbReference type="OrthoDB" id="10018191at2759"/>
<evidence type="ECO:0000256" key="8">
    <source>
        <dbReference type="PROSITE-ProRule" id="PRU00042"/>
    </source>
</evidence>
<dbReference type="GO" id="GO:0008270">
    <property type="term" value="F:zinc ion binding"/>
    <property type="evidence" value="ECO:0007669"/>
    <property type="project" value="UniProtKB-KW"/>
</dbReference>
<keyword evidence="7" id="KW-0539">Nucleus</keyword>
<protein>
    <recommendedName>
        <fullName evidence="9">C2H2-type domain-containing protein</fullName>
    </recommendedName>
</protein>